<dbReference type="EMBL" id="LBUU01000004">
    <property type="protein sequence ID" value="KKQ70602.1"/>
    <property type="molecule type" value="Genomic_DNA"/>
</dbReference>
<dbReference type="Proteomes" id="UP000034022">
    <property type="component" value="Unassembled WGS sequence"/>
</dbReference>
<keyword evidence="1" id="KW-0472">Membrane</keyword>
<evidence type="ECO:0000313" key="3">
    <source>
        <dbReference type="Proteomes" id="UP000034022"/>
    </source>
</evidence>
<proteinExistence type="predicted"/>
<gene>
    <name evidence="2" type="ORF">US91_C0004G0087</name>
</gene>
<reference evidence="2 3" key="1">
    <citation type="journal article" date="2015" name="Nature">
        <title>rRNA introns, odd ribosomes, and small enigmatic genomes across a large radiation of phyla.</title>
        <authorList>
            <person name="Brown C.T."/>
            <person name="Hug L.A."/>
            <person name="Thomas B.C."/>
            <person name="Sharon I."/>
            <person name="Castelle C.J."/>
            <person name="Singh A."/>
            <person name="Wilkins M.J."/>
            <person name="Williams K.H."/>
            <person name="Banfield J.F."/>
        </authorList>
    </citation>
    <scope>NUCLEOTIDE SEQUENCE [LARGE SCALE GENOMIC DNA]</scope>
</reference>
<evidence type="ECO:0000313" key="2">
    <source>
        <dbReference type="EMBL" id="KKQ70602.1"/>
    </source>
</evidence>
<feature type="transmembrane region" description="Helical" evidence="1">
    <location>
        <begin position="61"/>
        <end position="82"/>
    </location>
</feature>
<dbReference type="AlphaFoldDB" id="A0A0G0JVH1"/>
<name>A0A0G0JVH1_9BACT</name>
<comment type="caution">
    <text evidence="2">The sequence shown here is derived from an EMBL/GenBank/DDBJ whole genome shotgun (WGS) entry which is preliminary data.</text>
</comment>
<dbReference type="InterPro" id="IPR011990">
    <property type="entry name" value="TPR-like_helical_dom_sf"/>
</dbReference>
<accession>A0A0G0JVH1</accession>
<feature type="transmembrane region" description="Helical" evidence="1">
    <location>
        <begin position="28"/>
        <end position="49"/>
    </location>
</feature>
<sequence length="268" mass="31288">MTNDMALKKIKKNFWEKIFNYPSFNRRFWFALILVLLIFCIILSILLFINKINETSNQIAIINLIIQSATLVLGICATYYALRQLVETRFTGLDEAGMREIKRGHYSRAFEKWREAFYIRPEAGVFTNLCESLLLIGDYDNFDQYIQISQDDRFKKKIFQESSDQITLLYLRAVRHLLVKNQGEAEVQITEIIKITKDNSLLGFGWDFMDLRSSIAYQNVNGECKNIAENLISYLSKTILPNRKKDFEQGNFSSQANEQILENTNQNN</sequence>
<keyword evidence="1" id="KW-1133">Transmembrane helix</keyword>
<evidence type="ECO:0000256" key="1">
    <source>
        <dbReference type="SAM" id="Phobius"/>
    </source>
</evidence>
<protein>
    <submittedName>
        <fullName evidence="2">Uncharacterized protein</fullName>
    </submittedName>
</protein>
<organism evidence="2 3">
    <name type="scientific">Candidatus Falkowbacteria bacterium GW2011_GWE1_38_31</name>
    <dbReference type="NCBI Taxonomy" id="1618638"/>
    <lineage>
        <taxon>Bacteria</taxon>
        <taxon>Candidatus Falkowiibacteriota</taxon>
    </lineage>
</organism>
<dbReference type="SUPFAM" id="SSF48452">
    <property type="entry name" value="TPR-like"/>
    <property type="match status" value="1"/>
</dbReference>
<keyword evidence="1" id="KW-0812">Transmembrane</keyword>